<dbReference type="AlphaFoldDB" id="A0A1L1PMB2"/>
<accession>A0A1L1PMB2</accession>
<reference evidence="2" key="1">
    <citation type="submission" date="2014-11" db="EMBL/GenBank/DDBJ databases">
        <title>Draft genome sequence of Hydrogenophaga intermedia S1.</title>
        <authorList>
            <person name="Gan H.M."/>
            <person name="Chew T.H."/>
            <person name="Stolz A."/>
        </authorList>
    </citation>
    <scope>NUCLEOTIDE SEQUENCE [LARGE SCALE GENOMIC DNA]</scope>
    <source>
        <strain evidence="2">S1</strain>
    </source>
</reference>
<keyword evidence="2" id="KW-1185">Reference proteome</keyword>
<evidence type="ECO:0000313" key="2">
    <source>
        <dbReference type="Proteomes" id="UP000028878"/>
    </source>
</evidence>
<dbReference type="Proteomes" id="UP000028878">
    <property type="component" value="Unassembled WGS sequence"/>
</dbReference>
<organism evidence="1 2">
    <name type="scientific">Hydrogenophaga intermedia</name>
    <dbReference type="NCBI Taxonomy" id="65786"/>
    <lineage>
        <taxon>Bacteria</taxon>
        <taxon>Pseudomonadati</taxon>
        <taxon>Pseudomonadota</taxon>
        <taxon>Betaproteobacteria</taxon>
        <taxon>Burkholderiales</taxon>
        <taxon>Comamonadaceae</taxon>
        <taxon>Hydrogenophaga</taxon>
    </lineage>
</organism>
<dbReference type="EMBL" id="CCAE010000090">
    <property type="protein sequence ID" value="CDN90520.1"/>
    <property type="molecule type" value="Genomic_DNA"/>
</dbReference>
<gene>
    <name evidence="1" type="ORF">BN948_04965</name>
</gene>
<sequence>MHLTTTEPLTVTNLVSRKAYSLLPVRLACGAPSKHPDVWRKFIKLGGRVLPISNDDTERVRMYMRQHGTEAVTPDGAIAFTLNGEFLAECVPEACGQPEGVAVALT</sequence>
<evidence type="ECO:0000313" key="1">
    <source>
        <dbReference type="EMBL" id="CDN90520.1"/>
    </source>
</evidence>
<protein>
    <submittedName>
        <fullName evidence="1">Uncharacterized protein</fullName>
    </submittedName>
</protein>
<proteinExistence type="predicted"/>
<name>A0A1L1PMB2_HYDIT</name>